<evidence type="ECO:0000313" key="3">
    <source>
        <dbReference type="EMBL" id="KAK3353744.1"/>
    </source>
</evidence>
<dbReference type="EMBL" id="JAUIQD010000004">
    <property type="protein sequence ID" value="KAK3353744.1"/>
    <property type="molecule type" value="Genomic_DNA"/>
</dbReference>
<dbReference type="PANTHER" id="PTHR43662">
    <property type="match status" value="1"/>
</dbReference>
<protein>
    <recommendedName>
        <fullName evidence="2">DUF1996 domain-containing protein</fullName>
    </recommendedName>
</protein>
<name>A0AAJ0HJH6_9PEZI</name>
<evidence type="ECO:0000256" key="1">
    <source>
        <dbReference type="SAM" id="SignalP"/>
    </source>
</evidence>
<organism evidence="3 4">
    <name type="scientific">Lasiosphaeria hispida</name>
    <dbReference type="NCBI Taxonomy" id="260671"/>
    <lineage>
        <taxon>Eukaryota</taxon>
        <taxon>Fungi</taxon>
        <taxon>Dikarya</taxon>
        <taxon>Ascomycota</taxon>
        <taxon>Pezizomycotina</taxon>
        <taxon>Sordariomycetes</taxon>
        <taxon>Sordariomycetidae</taxon>
        <taxon>Sordariales</taxon>
        <taxon>Lasiosphaeriaceae</taxon>
        <taxon>Lasiosphaeria</taxon>
    </lineage>
</organism>
<dbReference type="Proteomes" id="UP001275084">
    <property type="component" value="Unassembled WGS sequence"/>
</dbReference>
<dbReference type="PANTHER" id="PTHR43662:SF13">
    <property type="entry name" value="DUF1996 DOMAIN-CONTAINING PROTEIN"/>
    <property type="match status" value="1"/>
</dbReference>
<keyword evidence="4" id="KW-1185">Reference proteome</keyword>
<feature type="chain" id="PRO_5042595592" description="DUF1996 domain-containing protein" evidence="1">
    <location>
        <begin position="20"/>
        <end position="353"/>
    </location>
</feature>
<dbReference type="Pfam" id="PF09362">
    <property type="entry name" value="DUF1996"/>
    <property type="match status" value="1"/>
</dbReference>
<keyword evidence="1" id="KW-0732">Signal</keyword>
<gene>
    <name evidence="3" type="ORF">B0T25DRAFT_455094</name>
</gene>
<sequence>MRLPSLATTLALSASTTSALLRFSCSQLVIERLDPLVNPGQAPSPHLHQIVGGNAFNTTMDPTKPPPSQATCTTCTFADDFSNYWTAVLYFRARNGSYKRVPIKPNSGFESATGGMTIYYIPYIGSTKQSVTAFKPGYRMLVGNHGMRTREEAQRFRQNTYTCLQNIMTRTGETLDMPKAPCPAGIMTNVRFPTCWDGKNLDSPDHMSHISYPSSGTFENNGPCPATHPVKIPQLFFEVIWDTTKFNDKALWPEDGSQPFVWSQGDRTGFGNHGDYVFGWKDDALQKAMDTNCNINCPQLKTQTIATGNKCAGKVHVKEELDGCESSVLLFVGVVDADVGIGVSSIPGQMEAE</sequence>
<feature type="signal peptide" evidence="1">
    <location>
        <begin position="1"/>
        <end position="19"/>
    </location>
</feature>
<accession>A0AAJ0HJH6</accession>
<evidence type="ECO:0000313" key="4">
    <source>
        <dbReference type="Proteomes" id="UP001275084"/>
    </source>
</evidence>
<dbReference type="InterPro" id="IPR018535">
    <property type="entry name" value="DUF1996"/>
</dbReference>
<proteinExistence type="predicted"/>
<dbReference type="AlphaFoldDB" id="A0AAJ0HJH6"/>
<comment type="caution">
    <text evidence="3">The sequence shown here is derived from an EMBL/GenBank/DDBJ whole genome shotgun (WGS) entry which is preliminary data.</text>
</comment>
<feature type="domain" description="DUF1996" evidence="2">
    <location>
        <begin position="34"/>
        <end position="280"/>
    </location>
</feature>
<reference evidence="3" key="2">
    <citation type="submission" date="2023-06" db="EMBL/GenBank/DDBJ databases">
        <authorList>
            <consortium name="Lawrence Berkeley National Laboratory"/>
            <person name="Haridas S."/>
            <person name="Hensen N."/>
            <person name="Bonometti L."/>
            <person name="Westerberg I."/>
            <person name="Brannstrom I.O."/>
            <person name="Guillou S."/>
            <person name="Cros-Aarteil S."/>
            <person name="Calhoun S."/>
            <person name="Kuo A."/>
            <person name="Mondo S."/>
            <person name="Pangilinan J."/>
            <person name="Riley R."/>
            <person name="Labutti K."/>
            <person name="Andreopoulos B."/>
            <person name="Lipzen A."/>
            <person name="Chen C."/>
            <person name="Yanf M."/>
            <person name="Daum C."/>
            <person name="Ng V."/>
            <person name="Clum A."/>
            <person name="Steindorff A."/>
            <person name="Ohm R."/>
            <person name="Martin F."/>
            <person name="Silar P."/>
            <person name="Natvig D."/>
            <person name="Lalanne C."/>
            <person name="Gautier V."/>
            <person name="Ament-Velasquez S.L."/>
            <person name="Kruys A."/>
            <person name="Hutchinson M.I."/>
            <person name="Powell A.J."/>
            <person name="Barry K."/>
            <person name="Miller A.N."/>
            <person name="Grigoriev I.V."/>
            <person name="Debuchy R."/>
            <person name="Gladieux P."/>
            <person name="Thoren M.H."/>
            <person name="Johannesson H."/>
        </authorList>
    </citation>
    <scope>NUCLEOTIDE SEQUENCE</scope>
    <source>
        <strain evidence="3">CBS 955.72</strain>
    </source>
</reference>
<evidence type="ECO:0000259" key="2">
    <source>
        <dbReference type="Pfam" id="PF09362"/>
    </source>
</evidence>
<reference evidence="3" key="1">
    <citation type="journal article" date="2023" name="Mol. Phylogenet. Evol.">
        <title>Genome-scale phylogeny and comparative genomics of the fungal order Sordariales.</title>
        <authorList>
            <person name="Hensen N."/>
            <person name="Bonometti L."/>
            <person name="Westerberg I."/>
            <person name="Brannstrom I.O."/>
            <person name="Guillou S."/>
            <person name="Cros-Aarteil S."/>
            <person name="Calhoun S."/>
            <person name="Haridas S."/>
            <person name="Kuo A."/>
            <person name="Mondo S."/>
            <person name="Pangilinan J."/>
            <person name="Riley R."/>
            <person name="LaButti K."/>
            <person name="Andreopoulos B."/>
            <person name="Lipzen A."/>
            <person name="Chen C."/>
            <person name="Yan M."/>
            <person name="Daum C."/>
            <person name="Ng V."/>
            <person name="Clum A."/>
            <person name="Steindorff A."/>
            <person name="Ohm R.A."/>
            <person name="Martin F."/>
            <person name="Silar P."/>
            <person name="Natvig D.O."/>
            <person name="Lalanne C."/>
            <person name="Gautier V."/>
            <person name="Ament-Velasquez S.L."/>
            <person name="Kruys A."/>
            <person name="Hutchinson M.I."/>
            <person name="Powell A.J."/>
            <person name="Barry K."/>
            <person name="Miller A.N."/>
            <person name="Grigoriev I.V."/>
            <person name="Debuchy R."/>
            <person name="Gladieux P."/>
            <person name="Hiltunen Thoren M."/>
            <person name="Johannesson H."/>
        </authorList>
    </citation>
    <scope>NUCLEOTIDE SEQUENCE</scope>
    <source>
        <strain evidence="3">CBS 955.72</strain>
    </source>
</reference>